<dbReference type="Proteomes" id="UP000321181">
    <property type="component" value="Unassembled WGS sequence"/>
</dbReference>
<keyword evidence="4" id="KW-1185">Reference proteome</keyword>
<dbReference type="Gene3D" id="3.90.950.20">
    <property type="entry name" value="CinA-like"/>
    <property type="match status" value="1"/>
</dbReference>
<reference evidence="3 4" key="1">
    <citation type="submission" date="2019-07" db="EMBL/GenBank/DDBJ databases">
        <title>Whole genome shotgun sequence of Cellulomonas aerilata NBRC 106308.</title>
        <authorList>
            <person name="Hosoyama A."/>
            <person name="Uohara A."/>
            <person name="Ohji S."/>
            <person name="Ichikawa N."/>
        </authorList>
    </citation>
    <scope>NUCLEOTIDE SEQUENCE [LARGE SCALE GENOMIC DNA]</scope>
    <source>
        <strain evidence="3 4">NBRC 106308</strain>
    </source>
</reference>
<dbReference type="InterPro" id="IPR036653">
    <property type="entry name" value="CinA-like_C"/>
</dbReference>
<evidence type="ECO:0000259" key="2">
    <source>
        <dbReference type="Pfam" id="PF02464"/>
    </source>
</evidence>
<feature type="domain" description="CinA C-terminal" evidence="2">
    <location>
        <begin position="35"/>
        <end position="180"/>
    </location>
</feature>
<organism evidence="3 4">
    <name type="scientific">Cellulomonas aerilata</name>
    <dbReference type="NCBI Taxonomy" id="515326"/>
    <lineage>
        <taxon>Bacteria</taxon>
        <taxon>Bacillati</taxon>
        <taxon>Actinomycetota</taxon>
        <taxon>Actinomycetes</taxon>
        <taxon>Micrococcales</taxon>
        <taxon>Cellulomonadaceae</taxon>
        <taxon>Cellulomonas</taxon>
    </lineage>
</organism>
<evidence type="ECO:0000313" key="3">
    <source>
        <dbReference type="EMBL" id="GEO35604.1"/>
    </source>
</evidence>
<dbReference type="InterPro" id="IPR008136">
    <property type="entry name" value="CinA_C"/>
</dbReference>
<protein>
    <submittedName>
        <fullName evidence="3">Competence damage-inducible protein A</fullName>
    </submittedName>
</protein>
<proteinExistence type="predicted"/>
<name>A0A512DGJ0_9CELL</name>
<accession>A0A512DGJ0</accession>
<comment type="caution">
    <text evidence="3">The sequence shown here is derived from an EMBL/GenBank/DDBJ whole genome shotgun (WGS) entry which is preliminary data.</text>
</comment>
<evidence type="ECO:0000313" key="4">
    <source>
        <dbReference type="Proteomes" id="UP000321181"/>
    </source>
</evidence>
<dbReference type="SUPFAM" id="SSF142433">
    <property type="entry name" value="CinA-like"/>
    <property type="match status" value="1"/>
</dbReference>
<dbReference type="NCBIfam" id="TIGR00199">
    <property type="entry name" value="PncC_domain"/>
    <property type="match status" value="1"/>
</dbReference>
<feature type="region of interest" description="Disordered" evidence="1">
    <location>
        <begin position="1"/>
        <end position="22"/>
    </location>
</feature>
<evidence type="ECO:0000256" key="1">
    <source>
        <dbReference type="SAM" id="MobiDB-lite"/>
    </source>
</evidence>
<sequence length="197" mass="19142">MPDSSSGSARPGPRLGTDGAADAESAAADGVEGAAAVLVRALADRGWTVAVAESLTGGMVAAEVVDVPGASRVLRGGVVAYATDLKASLLGVDGALLAARGPVDPDVAEAMARGVRRRLGAEVGLATTGVAGPGSQDGHRAGEVHVAVVTPDAVRVESLRLPGDRAAVRAGACRAVLACATNLVVSGAVGGEHPASG</sequence>
<gene>
    <name evidence="3" type="ORF">CAE01nite_33290</name>
</gene>
<dbReference type="AlphaFoldDB" id="A0A512DGJ0"/>
<dbReference type="EMBL" id="BJYY01000021">
    <property type="protein sequence ID" value="GEO35604.1"/>
    <property type="molecule type" value="Genomic_DNA"/>
</dbReference>
<dbReference type="Pfam" id="PF02464">
    <property type="entry name" value="CinA"/>
    <property type="match status" value="1"/>
</dbReference>